<evidence type="ECO:0000313" key="2">
    <source>
        <dbReference type="Proteomes" id="UP000486602"/>
    </source>
</evidence>
<protein>
    <submittedName>
        <fullName evidence="1">Uncharacterized protein</fullName>
    </submittedName>
</protein>
<dbReference type="Proteomes" id="UP000486602">
    <property type="component" value="Unassembled WGS sequence"/>
</dbReference>
<keyword evidence="2" id="KW-1185">Reference proteome</keyword>
<accession>A0A7K3WW04</accession>
<sequence length="121" mass="14064">MIHYLDLISLEKLSSVRFKYDVASTYDTDTKIASLDTDEIDGLIKSLKIMQEKVFTSTPENYTKVTYKSRGGFEAGCYWGKNEWSTYLKLEKYDGKSYVFLKQEDFPKLLSLLEKAKTMLK</sequence>
<dbReference type="AlphaFoldDB" id="A0A7K3WW04"/>
<proteinExistence type="predicted"/>
<dbReference type="RefSeq" id="WP_163286689.1">
    <property type="nucleotide sequence ID" value="NZ_JAAGVY010000045.1"/>
</dbReference>
<comment type="caution">
    <text evidence="1">The sequence shown here is derived from an EMBL/GenBank/DDBJ whole genome shotgun (WGS) entry which is preliminary data.</text>
</comment>
<name>A0A7K3WW04_9FLAO</name>
<organism evidence="1 2">
    <name type="scientific">Cryomorpha ignava</name>
    <dbReference type="NCBI Taxonomy" id="101383"/>
    <lineage>
        <taxon>Bacteria</taxon>
        <taxon>Pseudomonadati</taxon>
        <taxon>Bacteroidota</taxon>
        <taxon>Flavobacteriia</taxon>
        <taxon>Flavobacteriales</taxon>
        <taxon>Cryomorphaceae</taxon>
        <taxon>Cryomorpha</taxon>
    </lineage>
</organism>
<reference evidence="1 2" key="1">
    <citation type="submission" date="2020-02" db="EMBL/GenBank/DDBJ databases">
        <title>Out from the shadows clarifying the taxonomy of the family Cryomorphaceae and related taxa by utilizing the GTDB taxonomic framework.</title>
        <authorList>
            <person name="Bowman J.P."/>
        </authorList>
    </citation>
    <scope>NUCLEOTIDE SEQUENCE [LARGE SCALE GENOMIC DNA]</scope>
    <source>
        <strain evidence="1 2">QSSC 1-22</strain>
    </source>
</reference>
<dbReference type="EMBL" id="JAAGVY010000045">
    <property type="protein sequence ID" value="NEN25231.1"/>
    <property type="molecule type" value="Genomic_DNA"/>
</dbReference>
<gene>
    <name evidence="1" type="ORF">G3O08_17175</name>
</gene>
<evidence type="ECO:0000313" key="1">
    <source>
        <dbReference type="EMBL" id="NEN25231.1"/>
    </source>
</evidence>